<keyword evidence="1" id="KW-0472">Membrane</keyword>
<protein>
    <submittedName>
        <fullName evidence="2">Uncharacterized protein</fullName>
    </submittedName>
</protein>
<evidence type="ECO:0000256" key="1">
    <source>
        <dbReference type="SAM" id="Phobius"/>
    </source>
</evidence>
<feature type="transmembrane region" description="Helical" evidence="1">
    <location>
        <begin position="17"/>
        <end position="40"/>
    </location>
</feature>
<evidence type="ECO:0000313" key="2">
    <source>
        <dbReference type="EMBL" id="MBX64533.1"/>
    </source>
</evidence>
<accession>A0A2P2QC57</accession>
<proteinExistence type="predicted"/>
<keyword evidence="1" id="KW-1133">Transmembrane helix</keyword>
<organism evidence="2">
    <name type="scientific">Rhizophora mucronata</name>
    <name type="common">Asiatic mangrove</name>
    <dbReference type="NCBI Taxonomy" id="61149"/>
    <lineage>
        <taxon>Eukaryota</taxon>
        <taxon>Viridiplantae</taxon>
        <taxon>Streptophyta</taxon>
        <taxon>Embryophyta</taxon>
        <taxon>Tracheophyta</taxon>
        <taxon>Spermatophyta</taxon>
        <taxon>Magnoliopsida</taxon>
        <taxon>eudicotyledons</taxon>
        <taxon>Gunneridae</taxon>
        <taxon>Pentapetalae</taxon>
        <taxon>rosids</taxon>
        <taxon>fabids</taxon>
        <taxon>Malpighiales</taxon>
        <taxon>Rhizophoraceae</taxon>
        <taxon>Rhizophora</taxon>
    </lineage>
</organism>
<reference evidence="2" key="1">
    <citation type="submission" date="2018-02" db="EMBL/GenBank/DDBJ databases">
        <title>Rhizophora mucronata_Transcriptome.</title>
        <authorList>
            <person name="Meera S.P."/>
            <person name="Sreeshan A."/>
            <person name="Augustine A."/>
        </authorList>
    </citation>
    <scope>NUCLEOTIDE SEQUENCE</scope>
    <source>
        <tissue evidence="2">Leaf</tissue>
    </source>
</reference>
<dbReference type="EMBL" id="GGEC01084049">
    <property type="protein sequence ID" value="MBX64533.1"/>
    <property type="molecule type" value="Transcribed_RNA"/>
</dbReference>
<name>A0A2P2QC57_RHIMU</name>
<sequence length="60" mass="7306">MINVRVGYGESLNHVNILIVSLFILLWWVFLFLFVFVCLLRRLLSLKRAKDWYIDRLLEH</sequence>
<keyword evidence="1" id="KW-0812">Transmembrane</keyword>
<dbReference type="AlphaFoldDB" id="A0A2P2QC57"/>